<keyword evidence="2" id="KW-1185">Reference proteome</keyword>
<organism evidence="1 2">
    <name type="scientific">Ciceribacter lividus</name>
    <dbReference type="NCBI Taxonomy" id="1197950"/>
    <lineage>
        <taxon>Bacteria</taxon>
        <taxon>Pseudomonadati</taxon>
        <taxon>Pseudomonadota</taxon>
        <taxon>Alphaproteobacteria</taxon>
        <taxon>Hyphomicrobiales</taxon>
        <taxon>Rhizobiaceae</taxon>
        <taxon>Ciceribacter</taxon>
    </lineage>
</organism>
<comment type="caution">
    <text evidence="1">The sequence shown here is derived from an EMBL/GenBank/DDBJ whole genome shotgun (WGS) entry which is preliminary data.</text>
</comment>
<protein>
    <submittedName>
        <fullName evidence="1">Uncharacterized protein</fullName>
    </submittedName>
</protein>
<sequence length="322" mass="34388">MDYSDDYLRARLPREDPPAELVPADVDREIAAWIERGELADAALVARSVRWTYAIFSELALGNYRLGRNLPPWDSFLALASMASPAVPRITVGLYDPSVEMPGFGLAINVPEWDGPPFLVLDELTFPRLGRRFPLALRQVVTELHAAPNPANATAACWARCNLAGDWGIVTAGHAICSSQPGFSVPLATGGTGRLARSFWQPVDAAFVLTDPPEAPPSPLALCHFPAAGLPVTVETRSGCLSRTVASACNSLGFYRTRLYPVLFFLDRPCVPGDSGALVRLTSGEAAGLYSGAQPSPATGGNSGRVLNFAQAMFALDTTAYL</sequence>
<dbReference type="SUPFAM" id="SSF50494">
    <property type="entry name" value="Trypsin-like serine proteases"/>
    <property type="match status" value="1"/>
</dbReference>
<evidence type="ECO:0000313" key="2">
    <source>
        <dbReference type="Proteomes" id="UP000252582"/>
    </source>
</evidence>
<dbReference type="RefSeq" id="WP_114365052.1">
    <property type="nucleotide sequence ID" value="NZ_QPIX01000015.1"/>
</dbReference>
<name>A0A6I7HHS5_9HYPH</name>
<evidence type="ECO:0000313" key="1">
    <source>
        <dbReference type="EMBL" id="RCW20203.1"/>
    </source>
</evidence>
<dbReference type="EMBL" id="QPIX01000015">
    <property type="protein sequence ID" value="RCW20203.1"/>
    <property type="molecule type" value="Genomic_DNA"/>
</dbReference>
<dbReference type="Proteomes" id="UP000252582">
    <property type="component" value="Unassembled WGS sequence"/>
</dbReference>
<gene>
    <name evidence="1" type="ORF">DFR48_11566</name>
</gene>
<dbReference type="InterPro" id="IPR009003">
    <property type="entry name" value="Peptidase_S1_PA"/>
</dbReference>
<reference evidence="1 2" key="1">
    <citation type="submission" date="2018-07" db="EMBL/GenBank/DDBJ databases">
        <title>Genomic Encyclopedia of Type Strains, Phase IV (KMG-IV): sequencing the most valuable type-strain genomes for metagenomic binning, comparative biology and taxonomic classification.</title>
        <authorList>
            <person name="Goeker M."/>
        </authorList>
    </citation>
    <scope>NUCLEOTIDE SEQUENCE [LARGE SCALE GENOMIC DNA]</scope>
    <source>
        <strain evidence="1 2">DSM 25528</strain>
    </source>
</reference>
<proteinExistence type="predicted"/>
<accession>A0A6I7HHS5</accession>
<dbReference type="AlphaFoldDB" id="A0A6I7HHS5"/>